<keyword evidence="7" id="KW-1185">Reference proteome</keyword>
<dbReference type="NCBIfam" id="NF038402">
    <property type="entry name" value="TroA_like"/>
    <property type="match status" value="1"/>
</dbReference>
<organism evidence="6 7">
    <name type="scientific">Sutcliffiella rhizosphaerae</name>
    <dbReference type="NCBI Taxonomy" id="2880967"/>
    <lineage>
        <taxon>Bacteria</taxon>
        <taxon>Bacillati</taxon>
        <taxon>Bacillota</taxon>
        <taxon>Bacilli</taxon>
        <taxon>Bacillales</taxon>
        <taxon>Bacillaceae</taxon>
        <taxon>Sutcliffiella</taxon>
    </lineage>
</organism>
<sequence>MLFNVQRFPLGWRFFILENKKGENKMKHVRSKMLAFILALTLGLLAGCGAESNEANGSVNEQPAKGQEATQESLFPVTFKDDSGKEITIEEEPESIVSMQPSTTEVAYALGLGNKMVGVSDYCNYPGETADVEKVGGQDMNVELILSLTPDLIFVTDYHYQNHEPILKQYEEAGITVVVIGSESSFADVYETMELIGKATGKTIEAEALIADMKERLAAVEEKAKEVTDKKKVWVEVSPAPDIFTTGQGTFMHEMLEAIQAENAAGDQEGWVKLTEEEIVKLNPDVIITTYGYYVDNPKEGVLERAGWAEVPAIKSGEVHDVDSDTVTRPGPRLIEGVEHLAKLIYPEIFE</sequence>
<dbReference type="PROSITE" id="PS50983">
    <property type="entry name" value="FE_B12_PBP"/>
    <property type="match status" value="1"/>
</dbReference>
<dbReference type="SUPFAM" id="SSF53807">
    <property type="entry name" value="Helical backbone' metal receptor"/>
    <property type="match status" value="1"/>
</dbReference>
<comment type="similarity">
    <text evidence="1">Belongs to the bacterial solute-binding protein 8 family.</text>
</comment>
<evidence type="ECO:0000256" key="2">
    <source>
        <dbReference type="ARBA" id="ARBA00022729"/>
    </source>
</evidence>
<name>A0ABM8YJY3_9BACI</name>
<dbReference type="InterPro" id="IPR050902">
    <property type="entry name" value="ABC_Transporter_SBP"/>
</dbReference>
<accession>A0ABM8YJY3</accession>
<dbReference type="PANTHER" id="PTHR30535">
    <property type="entry name" value="VITAMIN B12-BINDING PROTEIN"/>
    <property type="match status" value="1"/>
</dbReference>
<feature type="region of interest" description="Disordered" evidence="4">
    <location>
        <begin position="53"/>
        <end position="72"/>
    </location>
</feature>
<feature type="domain" description="Fe/B12 periplasmic-binding" evidence="5">
    <location>
        <begin position="95"/>
        <end position="349"/>
    </location>
</feature>
<protein>
    <submittedName>
        <fullName evidence="6">Vitamin B12-binding protein</fullName>
    </submittedName>
</protein>
<dbReference type="Gene3D" id="3.40.50.1980">
    <property type="entry name" value="Nitrogenase molybdenum iron protein domain"/>
    <property type="match status" value="2"/>
</dbReference>
<comment type="caution">
    <text evidence="6">The sequence shown here is derived from an EMBL/GenBank/DDBJ whole genome shotgun (WGS) entry which is preliminary data.</text>
</comment>
<keyword evidence="2" id="KW-0732">Signal</keyword>
<evidence type="ECO:0000313" key="7">
    <source>
        <dbReference type="Proteomes" id="UP000789833"/>
    </source>
</evidence>
<evidence type="ECO:0000259" key="5">
    <source>
        <dbReference type="PROSITE" id="PS50983"/>
    </source>
</evidence>
<gene>
    <name evidence="6" type="primary">btuF_1</name>
    <name evidence="6" type="ORF">BACCIP111883_01004</name>
</gene>
<evidence type="ECO:0000313" key="6">
    <source>
        <dbReference type="EMBL" id="CAG9620236.1"/>
    </source>
</evidence>
<dbReference type="CDD" id="cd01143">
    <property type="entry name" value="YvrC"/>
    <property type="match status" value="1"/>
</dbReference>
<dbReference type="InterPro" id="IPR054828">
    <property type="entry name" value="Vit_B12_bind_prot"/>
</dbReference>
<evidence type="ECO:0000256" key="3">
    <source>
        <dbReference type="SAM" id="Coils"/>
    </source>
</evidence>
<keyword evidence="3" id="KW-0175">Coiled coil</keyword>
<evidence type="ECO:0000256" key="4">
    <source>
        <dbReference type="SAM" id="MobiDB-lite"/>
    </source>
</evidence>
<reference evidence="6 7" key="1">
    <citation type="submission" date="2021-10" db="EMBL/GenBank/DDBJ databases">
        <authorList>
            <person name="Criscuolo A."/>
        </authorList>
    </citation>
    <scope>NUCLEOTIDE SEQUENCE [LARGE SCALE GENOMIC DNA]</scope>
    <source>
        <strain evidence="7">CIP 111883</strain>
    </source>
</reference>
<dbReference type="PANTHER" id="PTHR30535:SF34">
    <property type="entry name" value="MOLYBDATE-BINDING PROTEIN MOLA"/>
    <property type="match status" value="1"/>
</dbReference>
<dbReference type="Proteomes" id="UP000789833">
    <property type="component" value="Unassembled WGS sequence"/>
</dbReference>
<dbReference type="InterPro" id="IPR002491">
    <property type="entry name" value="ABC_transptr_periplasmic_BD"/>
</dbReference>
<dbReference type="EMBL" id="CAKJTJ010000004">
    <property type="protein sequence ID" value="CAG9620236.1"/>
    <property type="molecule type" value="Genomic_DNA"/>
</dbReference>
<proteinExistence type="inferred from homology"/>
<feature type="coiled-coil region" evidence="3">
    <location>
        <begin position="203"/>
        <end position="230"/>
    </location>
</feature>
<dbReference type="Pfam" id="PF01497">
    <property type="entry name" value="Peripla_BP_2"/>
    <property type="match status" value="1"/>
</dbReference>
<evidence type="ECO:0000256" key="1">
    <source>
        <dbReference type="ARBA" id="ARBA00008814"/>
    </source>
</evidence>